<dbReference type="GO" id="GO:0004483">
    <property type="term" value="F:methyltransferase cap1 activity"/>
    <property type="evidence" value="ECO:0007669"/>
    <property type="project" value="TreeGrafter"/>
</dbReference>
<keyword evidence="1" id="KW-0472">Membrane</keyword>
<evidence type="ECO:0000256" key="1">
    <source>
        <dbReference type="SAM" id="Phobius"/>
    </source>
</evidence>
<dbReference type="GO" id="GO:0005737">
    <property type="term" value="C:cytoplasm"/>
    <property type="evidence" value="ECO:0007669"/>
    <property type="project" value="TreeGrafter"/>
</dbReference>
<protein>
    <recommendedName>
        <fullName evidence="2">Ribosomal RNA methyltransferase FtsJ domain-containing protein</fullName>
    </recommendedName>
</protein>
<name>A0A6C0I0L0_9ZZZZ</name>
<evidence type="ECO:0000259" key="2">
    <source>
        <dbReference type="Pfam" id="PF01728"/>
    </source>
</evidence>
<dbReference type="InterPro" id="IPR050851">
    <property type="entry name" value="mRNA_Cap_2O-Ribose_MeTrfase"/>
</dbReference>
<evidence type="ECO:0000313" key="3">
    <source>
        <dbReference type="EMBL" id="QHT86309.1"/>
    </source>
</evidence>
<dbReference type="AlphaFoldDB" id="A0A6C0I0L0"/>
<feature type="domain" description="Ribosomal RNA methyltransferase FtsJ" evidence="2">
    <location>
        <begin position="498"/>
        <end position="697"/>
    </location>
</feature>
<sequence length="788" mass="92990">MYIYKVFYVMINIILPLLFILLILLLAFIITSNAIFNKITSNAIFNNNNNAIKKGGNKIVNKLQIVFNKVSTLPATVDDIYGSKAINLVDEPDVVVLNEFWAFYPLVNYQIFMFKSLSTHNPYMLKLYSLPQFQLYKHYIDKMRIDVFNNISNNFGIFTQFHHFLLPNLKYLRIGNDNAEKTYEAMEFDDYELLQLYRLNNLSKKGTMVFDRIKTIADRKDSTYDIVYVYIPCFKWSIVKNYDYTECYSMELLRTILNLSHILKKTSLVIILIPFFNSLFMVDIITLLQYYFDRVEIIQTVVDSPIFPNNTPYKVICTHYLFKHIDPKLTNIVNSGTIPTNDLFPIRLFKTQNEETINILKMLISTSIMNRSMEIKSVTNLINEFKALNTEIERDNFINFIQENEKIKALQIFNLLNIKPLFTLIFNHSHIDMYMNYDKSLLVELNNDNDQNNDNNFENLLVIHKSYLDRINFKEFKELDNLLRITKLLKIHIKNKKVSQAYFKMLEILEDNQFYKTLSKISAFHICEAPGQFIQAFTHFCNKYKLKYVWKAQTLRPDSTNTALHDTYGYIKNNPNSWLYGKDNTGDITSIANILSYEERSKRELYNFITSDCGIGFSNNYNAQEAEIEFINYCQFMTMLLCLQPNGVTAMKVFLPLTRPLSIFMVTTLLQHFKNVIYFKPSLNLTSSEIYIVCKNYNGITTKLREELLNIYKMVKNGKVDDLISANNLNISSTLQKKYYNGTYKMIINTIKGINKYLFFYYYMNEQIRKKMIYRQKQAVQKWIHTYF</sequence>
<dbReference type="Gene3D" id="3.40.50.12760">
    <property type="match status" value="1"/>
</dbReference>
<keyword evidence="1" id="KW-1133">Transmembrane helix</keyword>
<dbReference type="PANTHER" id="PTHR16121">
    <property type="entry name" value="CAP-SPECIFIC MRNA (NUCLEOSIDE-2'-O-)-METHYLTRANSFERASE 1-RELATED"/>
    <property type="match status" value="1"/>
</dbReference>
<organism evidence="3">
    <name type="scientific">viral metagenome</name>
    <dbReference type="NCBI Taxonomy" id="1070528"/>
    <lineage>
        <taxon>unclassified sequences</taxon>
        <taxon>metagenomes</taxon>
        <taxon>organismal metagenomes</taxon>
    </lineage>
</organism>
<dbReference type="EMBL" id="MN740066">
    <property type="protein sequence ID" value="QHT86309.1"/>
    <property type="molecule type" value="Genomic_DNA"/>
</dbReference>
<dbReference type="GO" id="GO:0006370">
    <property type="term" value="P:7-methylguanosine mRNA capping"/>
    <property type="evidence" value="ECO:0007669"/>
    <property type="project" value="TreeGrafter"/>
</dbReference>
<dbReference type="GO" id="GO:0005634">
    <property type="term" value="C:nucleus"/>
    <property type="evidence" value="ECO:0007669"/>
    <property type="project" value="TreeGrafter"/>
</dbReference>
<accession>A0A6C0I0L0</accession>
<keyword evidence="1" id="KW-0812">Transmembrane</keyword>
<feature type="transmembrane region" description="Helical" evidence="1">
    <location>
        <begin position="6"/>
        <end position="30"/>
    </location>
</feature>
<proteinExistence type="predicted"/>
<dbReference type="Pfam" id="PF01728">
    <property type="entry name" value="FtsJ"/>
    <property type="match status" value="1"/>
</dbReference>
<dbReference type="GO" id="GO:0032259">
    <property type="term" value="P:methylation"/>
    <property type="evidence" value="ECO:0007669"/>
    <property type="project" value="InterPro"/>
</dbReference>
<dbReference type="InterPro" id="IPR002877">
    <property type="entry name" value="RNA_MeTrfase_FtsJ_dom"/>
</dbReference>
<reference evidence="3" key="1">
    <citation type="journal article" date="2020" name="Nature">
        <title>Giant virus diversity and host interactions through global metagenomics.</title>
        <authorList>
            <person name="Schulz F."/>
            <person name="Roux S."/>
            <person name="Paez-Espino D."/>
            <person name="Jungbluth S."/>
            <person name="Walsh D.A."/>
            <person name="Denef V.J."/>
            <person name="McMahon K.D."/>
            <person name="Konstantinidis K.T."/>
            <person name="Eloe-Fadrosh E.A."/>
            <person name="Kyrpides N.C."/>
            <person name="Woyke T."/>
        </authorList>
    </citation>
    <scope>NUCLEOTIDE SEQUENCE</scope>
    <source>
        <strain evidence="3">GVMAG-M-3300023184-186</strain>
    </source>
</reference>